<dbReference type="Pfam" id="PF12770">
    <property type="entry name" value="CHAT"/>
    <property type="match status" value="2"/>
</dbReference>
<name>A0A9P9E1L1_9HYPO</name>
<evidence type="ECO:0000313" key="2">
    <source>
        <dbReference type="EMBL" id="KAH7129388.1"/>
    </source>
</evidence>
<dbReference type="EMBL" id="JAGMUU010000021">
    <property type="protein sequence ID" value="KAH7129388.1"/>
    <property type="molecule type" value="Genomic_DNA"/>
</dbReference>
<dbReference type="OrthoDB" id="9991317at2759"/>
<feature type="domain" description="CHAT" evidence="1">
    <location>
        <begin position="605"/>
        <end position="697"/>
    </location>
</feature>
<evidence type="ECO:0000259" key="1">
    <source>
        <dbReference type="Pfam" id="PF12770"/>
    </source>
</evidence>
<organism evidence="2 3">
    <name type="scientific">Dactylonectria estremocensis</name>
    <dbReference type="NCBI Taxonomy" id="1079267"/>
    <lineage>
        <taxon>Eukaryota</taxon>
        <taxon>Fungi</taxon>
        <taxon>Dikarya</taxon>
        <taxon>Ascomycota</taxon>
        <taxon>Pezizomycotina</taxon>
        <taxon>Sordariomycetes</taxon>
        <taxon>Hypocreomycetidae</taxon>
        <taxon>Hypocreales</taxon>
        <taxon>Nectriaceae</taxon>
        <taxon>Dactylonectria</taxon>
    </lineage>
</organism>
<dbReference type="Proteomes" id="UP000717696">
    <property type="component" value="Unassembled WGS sequence"/>
</dbReference>
<evidence type="ECO:0000313" key="3">
    <source>
        <dbReference type="Proteomes" id="UP000717696"/>
    </source>
</evidence>
<proteinExistence type="predicted"/>
<feature type="domain" description="CHAT" evidence="1">
    <location>
        <begin position="449"/>
        <end position="569"/>
    </location>
</feature>
<protein>
    <recommendedName>
        <fullName evidence="1">CHAT domain-containing protein</fullName>
    </recommendedName>
</protein>
<sequence length="698" mass="77870">MIPEDSPEFEEHMYNLGTQLRTRYERFGSLDDLNRANRAIKARTVVLSTPESNNSYATTLDELNLERWLAMRPSGGRTVVALHLDVEIGRIELHITRDEYNNRVAWLDRMSSLLRHRHLRTGATPDLDDAIAIAEQVFEMTYDDDPHCPDMSTSLEEAITVAKQVVEAAPVDDPNLAKHLNNLGNLLSDRFSHTGATADKEQSTGCFIMALQSVTSLITMRIHAGCRLLAAPEVLRSGHGAFEMAQATVNLVPLLPTGSIFIRVKQHLLSDTVSLASDAAATALHLGKEPAIALELLETGYGDLANSFHSSRPEVSTLQVKHPLLARDFEYSCFQLHASSIAENLASTDKVSVSSRSRAAYQDFNASHHMFALLNEIRSHDNFSQFLQPPTKREGCESAYLGPIVVVNVSSDRCDALIIERSNVRALNLPHLFKEAIAERGTRLYAIETLHWLWDVIVDPVLKALGFTGPPPADSWPHVWWIPTGILRNFPLHAAGYHEKLGDNTTLDRVVSSYNSSVRAIITTRRLPQRPVTRSDSSESVFIVAMDETPGRPNLRFAFDEIKAVQSACFLAGLSPTVRIQPRREDTLEHLATCQLFHFLDTIRLVAGFRHVIGTLWWVHDRECVDMARLTYEYLANKGLHDASVSGALHRATRILRGRWVADNKREGEIDGPGMEDLLGNDGVKTSPHWASYIHFGV</sequence>
<dbReference type="AlphaFoldDB" id="A0A9P9E1L1"/>
<gene>
    <name evidence="2" type="ORF">B0J13DRAFT_645287</name>
</gene>
<accession>A0A9P9E1L1</accession>
<dbReference type="InterPro" id="IPR024983">
    <property type="entry name" value="CHAT_dom"/>
</dbReference>
<comment type="caution">
    <text evidence="2">The sequence shown here is derived from an EMBL/GenBank/DDBJ whole genome shotgun (WGS) entry which is preliminary data.</text>
</comment>
<keyword evidence="3" id="KW-1185">Reference proteome</keyword>
<reference evidence="2" key="1">
    <citation type="journal article" date="2021" name="Nat. Commun.">
        <title>Genetic determinants of endophytism in the Arabidopsis root mycobiome.</title>
        <authorList>
            <person name="Mesny F."/>
            <person name="Miyauchi S."/>
            <person name="Thiergart T."/>
            <person name="Pickel B."/>
            <person name="Atanasova L."/>
            <person name="Karlsson M."/>
            <person name="Huettel B."/>
            <person name="Barry K.W."/>
            <person name="Haridas S."/>
            <person name="Chen C."/>
            <person name="Bauer D."/>
            <person name="Andreopoulos W."/>
            <person name="Pangilinan J."/>
            <person name="LaButti K."/>
            <person name="Riley R."/>
            <person name="Lipzen A."/>
            <person name="Clum A."/>
            <person name="Drula E."/>
            <person name="Henrissat B."/>
            <person name="Kohler A."/>
            <person name="Grigoriev I.V."/>
            <person name="Martin F.M."/>
            <person name="Hacquard S."/>
        </authorList>
    </citation>
    <scope>NUCLEOTIDE SEQUENCE</scope>
    <source>
        <strain evidence="2">MPI-CAGE-AT-0021</strain>
    </source>
</reference>